<accession>A0A656GN63</accession>
<dbReference type="AlphaFoldDB" id="A0A656GN63"/>
<protein>
    <submittedName>
        <fullName evidence="1">Uncharacterized protein</fullName>
    </submittedName>
</protein>
<organism evidence="1 2">
    <name type="scientific">Pseudomonas amygdali pv. mori str. 301020</name>
    <dbReference type="NCBI Taxonomy" id="629261"/>
    <lineage>
        <taxon>Bacteria</taxon>
        <taxon>Pseudomonadati</taxon>
        <taxon>Pseudomonadota</taxon>
        <taxon>Gammaproteobacteria</taxon>
        <taxon>Pseudomonadales</taxon>
        <taxon>Pseudomonadaceae</taxon>
        <taxon>Pseudomonas</taxon>
        <taxon>Pseudomonas amygdali</taxon>
    </lineage>
</organism>
<dbReference type="Proteomes" id="UP000003465">
    <property type="component" value="Unassembled WGS sequence"/>
</dbReference>
<proteinExistence type="predicted"/>
<gene>
    <name evidence="1" type="ORF">PSYMO_38438</name>
</gene>
<name>A0A656GN63_PSEA0</name>
<sequence length="33" mass="3333">MVLSCGATAFGLLWLALALDSGAIKTALLPMAL</sequence>
<dbReference type="EMBL" id="AEAG01003269">
    <property type="protein sequence ID" value="EGH27057.1"/>
    <property type="molecule type" value="Genomic_DNA"/>
</dbReference>
<comment type="caution">
    <text evidence="1">The sequence shown here is derived from an EMBL/GenBank/DDBJ whole genome shotgun (WGS) entry which is preliminary data.</text>
</comment>
<reference evidence="1 2" key="1">
    <citation type="journal article" date="2011" name="PLoS Pathog.">
        <title>Dynamic evolution of pathogenicity revealed by sequencing and comparative genomics of 19 Pseudomonas syringae isolates.</title>
        <authorList>
            <person name="Baltrus D.A."/>
            <person name="Nishimura M.T."/>
            <person name="Romanchuk A."/>
            <person name="Chang J.H."/>
            <person name="Mukhtar M.S."/>
            <person name="Cherkis K."/>
            <person name="Roach J."/>
            <person name="Grant S.R."/>
            <person name="Jones C.D."/>
            <person name="Dangl J.L."/>
        </authorList>
    </citation>
    <scope>NUCLEOTIDE SEQUENCE [LARGE SCALE GENOMIC DNA]</scope>
    <source>
        <strain evidence="1 2">301020</strain>
    </source>
</reference>
<evidence type="ECO:0000313" key="2">
    <source>
        <dbReference type="Proteomes" id="UP000003465"/>
    </source>
</evidence>
<evidence type="ECO:0000313" key="1">
    <source>
        <dbReference type="EMBL" id="EGH27057.1"/>
    </source>
</evidence>
<feature type="non-terminal residue" evidence="1">
    <location>
        <position position="33"/>
    </location>
</feature>